<dbReference type="GO" id="GO:0070402">
    <property type="term" value="F:NADPH binding"/>
    <property type="evidence" value="ECO:0007669"/>
    <property type="project" value="TreeGrafter"/>
</dbReference>
<sequence>MRAVVMEDFGDPDVLRVVEIEAPEPDAGEVAIDVDYAGISFAEVKARARGGYGARPFHVPGFEVGGRVRAIGRGAEGLTVGQPVAAFLPGGGYSEVALASAATVFPLPEGVSTRTGATLPTVLPTAHALVHEVGRLSRGESVLVQGAAGGVGTAVAQVAKAAGAGAVYGVVSRADKVDHALKHGYDEVFVGDRFFEEVRRVTRGRGVDLALDPVGGQTFYRTLESVSLYGRVVTYGNASFAGPLQVGQAELYPGGSRAVAGFSMIALAATHPAALRELAAASFQLVADGEVCLPVTAEFSLEDAPRAHRLMESRTSTGKLLLRVAES</sequence>
<organism evidence="4 5">
    <name type="scientific">Wenjunlia tyrosinilytica</name>
    <dbReference type="NCBI Taxonomy" id="1544741"/>
    <lineage>
        <taxon>Bacteria</taxon>
        <taxon>Bacillati</taxon>
        <taxon>Actinomycetota</taxon>
        <taxon>Actinomycetes</taxon>
        <taxon>Kitasatosporales</taxon>
        <taxon>Streptomycetaceae</taxon>
        <taxon>Wenjunlia</taxon>
    </lineage>
</organism>
<evidence type="ECO:0000256" key="1">
    <source>
        <dbReference type="ARBA" id="ARBA00022857"/>
    </source>
</evidence>
<name>A0A917ZKX0_9ACTN</name>
<dbReference type="Pfam" id="PF08240">
    <property type="entry name" value="ADH_N"/>
    <property type="match status" value="1"/>
</dbReference>
<dbReference type="InterPro" id="IPR020843">
    <property type="entry name" value="ER"/>
</dbReference>
<dbReference type="InterPro" id="IPR013149">
    <property type="entry name" value="ADH-like_C"/>
</dbReference>
<comment type="caution">
    <text evidence="4">The sequence shown here is derived from an EMBL/GenBank/DDBJ whole genome shotgun (WGS) entry which is preliminary data.</text>
</comment>
<dbReference type="EMBL" id="BMMS01000006">
    <property type="protein sequence ID" value="GGO84771.1"/>
    <property type="molecule type" value="Genomic_DNA"/>
</dbReference>
<dbReference type="InterPro" id="IPR036291">
    <property type="entry name" value="NAD(P)-bd_dom_sf"/>
</dbReference>
<proteinExistence type="predicted"/>
<dbReference type="PROSITE" id="PS01162">
    <property type="entry name" value="QOR_ZETA_CRYSTAL"/>
    <property type="match status" value="1"/>
</dbReference>
<dbReference type="AlphaFoldDB" id="A0A917ZKX0"/>
<dbReference type="GO" id="GO:0008270">
    <property type="term" value="F:zinc ion binding"/>
    <property type="evidence" value="ECO:0007669"/>
    <property type="project" value="InterPro"/>
</dbReference>
<dbReference type="Gene3D" id="3.40.50.720">
    <property type="entry name" value="NAD(P)-binding Rossmann-like Domain"/>
    <property type="match status" value="1"/>
</dbReference>
<dbReference type="Gene3D" id="3.90.180.10">
    <property type="entry name" value="Medium-chain alcohol dehydrogenases, catalytic domain"/>
    <property type="match status" value="1"/>
</dbReference>
<feature type="domain" description="Enoyl reductase (ER)" evidence="3">
    <location>
        <begin position="10"/>
        <end position="322"/>
    </location>
</feature>
<evidence type="ECO:0000313" key="4">
    <source>
        <dbReference type="EMBL" id="GGO84771.1"/>
    </source>
</evidence>
<dbReference type="SMART" id="SM00829">
    <property type="entry name" value="PKS_ER"/>
    <property type="match status" value="1"/>
</dbReference>
<dbReference type="GO" id="GO:0016651">
    <property type="term" value="F:oxidoreductase activity, acting on NAD(P)H"/>
    <property type="evidence" value="ECO:0007669"/>
    <property type="project" value="TreeGrafter"/>
</dbReference>
<dbReference type="InterPro" id="IPR013154">
    <property type="entry name" value="ADH-like_N"/>
</dbReference>
<dbReference type="RefSeq" id="WP_189130932.1">
    <property type="nucleotide sequence ID" value="NZ_BMMS01000006.1"/>
</dbReference>
<keyword evidence="5" id="KW-1185">Reference proteome</keyword>
<evidence type="ECO:0000256" key="2">
    <source>
        <dbReference type="ARBA" id="ARBA00023002"/>
    </source>
</evidence>
<protein>
    <submittedName>
        <fullName evidence="4">NADPH:quinone reductase</fullName>
    </submittedName>
</protein>
<evidence type="ECO:0000259" key="3">
    <source>
        <dbReference type="SMART" id="SM00829"/>
    </source>
</evidence>
<dbReference type="SUPFAM" id="SSF50129">
    <property type="entry name" value="GroES-like"/>
    <property type="match status" value="1"/>
</dbReference>
<accession>A0A917ZKX0</accession>
<evidence type="ECO:0000313" key="5">
    <source>
        <dbReference type="Proteomes" id="UP000641932"/>
    </source>
</evidence>
<reference evidence="4" key="2">
    <citation type="submission" date="2020-09" db="EMBL/GenBank/DDBJ databases">
        <authorList>
            <person name="Sun Q."/>
            <person name="Zhou Y."/>
        </authorList>
    </citation>
    <scope>NUCLEOTIDE SEQUENCE</scope>
    <source>
        <strain evidence="4">CGMCC 4.7201</strain>
    </source>
</reference>
<dbReference type="PANTHER" id="PTHR48106">
    <property type="entry name" value="QUINONE OXIDOREDUCTASE PIG3-RELATED"/>
    <property type="match status" value="1"/>
</dbReference>
<dbReference type="Pfam" id="PF00107">
    <property type="entry name" value="ADH_zinc_N"/>
    <property type="match status" value="1"/>
</dbReference>
<dbReference type="SUPFAM" id="SSF51735">
    <property type="entry name" value="NAD(P)-binding Rossmann-fold domains"/>
    <property type="match status" value="1"/>
</dbReference>
<dbReference type="InterPro" id="IPR011032">
    <property type="entry name" value="GroES-like_sf"/>
</dbReference>
<keyword evidence="1" id="KW-0521">NADP</keyword>
<gene>
    <name evidence="4" type="ORF">GCM10012280_17010</name>
</gene>
<dbReference type="InterPro" id="IPR002364">
    <property type="entry name" value="Quin_OxRdtase/zeta-crystal_CS"/>
</dbReference>
<keyword evidence="2" id="KW-0560">Oxidoreductase</keyword>
<dbReference type="Proteomes" id="UP000641932">
    <property type="component" value="Unassembled WGS sequence"/>
</dbReference>
<reference evidence="4" key="1">
    <citation type="journal article" date="2014" name="Int. J. Syst. Evol. Microbiol.">
        <title>Complete genome sequence of Corynebacterium casei LMG S-19264T (=DSM 44701T), isolated from a smear-ripened cheese.</title>
        <authorList>
            <consortium name="US DOE Joint Genome Institute (JGI-PGF)"/>
            <person name="Walter F."/>
            <person name="Albersmeier A."/>
            <person name="Kalinowski J."/>
            <person name="Ruckert C."/>
        </authorList>
    </citation>
    <scope>NUCLEOTIDE SEQUENCE</scope>
    <source>
        <strain evidence="4">CGMCC 4.7201</strain>
    </source>
</reference>